<dbReference type="Proteomes" id="UP000246964">
    <property type="component" value="Unassembled WGS sequence"/>
</dbReference>
<dbReference type="SUPFAM" id="SSF47598">
    <property type="entry name" value="Ribbon-helix-helix"/>
    <property type="match status" value="1"/>
</dbReference>
<sequence>MTSARWSKDRVLHCTNNVTQGGGMSDATFTFRVNDELKSEFSKAARSRDRSSAQLLRDFMREYVQQQERLAEHDSWFREQVKQGLDSANAGNLVPAGDVEAKFAARRALTQRNIDKQR</sequence>
<comment type="caution">
    <text evidence="1">The sequence shown here is derived from an EMBL/GenBank/DDBJ whole genome shotgun (WGS) entry which is preliminary data.</text>
</comment>
<dbReference type="GO" id="GO:0006355">
    <property type="term" value="P:regulation of DNA-templated transcription"/>
    <property type="evidence" value="ECO:0007669"/>
    <property type="project" value="InterPro"/>
</dbReference>
<dbReference type="STRING" id="519453.SAMN04488070_0337"/>
<evidence type="ECO:0000313" key="2">
    <source>
        <dbReference type="Proteomes" id="UP000246964"/>
    </source>
</evidence>
<evidence type="ECO:0000313" key="1">
    <source>
        <dbReference type="EMBL" id="PWW07890.1"/>
    </source>
</evidence>
<name>A0A317PYX2_9GAMM</name>
<dbReference type="EMBL" id="QGTT01000025">
    <property type="protein sequence ID" value="PWW07890.1"/>
    <property type="molecule type" value="Genomic_DNA"/>
</dbReference>
<proteinExistence type="predicted"/>
<dbReference type="Gene3D" id="6.20.450.20">
    <property type="match status" value="1"/>
</dbReference>
<dbReference type="InterPro" id="IPR010985">
    <property type="entry name" value="Ribbon_hlx_hlx"/>
</dbReference>
<accession>A0A317PYX2</accession>
<protein>
    <submittedName>
        <fullName evidence="1">Putative transcriptional regulator</fullName>
    </submittedName>
</protein>
<keyword evidence="2" id="KW-1185">Reference proteome</keyword>
<organism evidence="1 2">
    <name type="scientific">Pseudidiomarina maritima</name>
    <dbReference type="NCBI Taxonomy" id="519453"/>
    <lineage>
        <taxon>Bacteria</taxon>
        <taxon>Pseudomonadati</taxon>
        <taxon>Pseudomonadota</taxon>
        <taxon>Gammaproteobacteria</taxon>
        <taxon>Alteromonadales</taxon>
        <taxon>Idiomarinaceae</taxon>
        <taxon>Pseudidiomarina</taxon>
    </lineage>
</organism>
<gene>
    <name evidence="1" type="ORF">DET45_12525</name>
</gene>
<reference evidence="1 2" key="1">
    <citation type="submission" date="2018-05" db="EMBL/GenBank/DDBJ databases">
        <title>Freshwater and sediment microbial communities from various areas in North America, analyzing microbe dynamics in response to fracking.</title>
        <authorList>
            <person name="Lamendella R."/>
        </authorList>
    </citation>
    <scope>NUCLEOTIDE SEQUENCE [LARGE SCALE GENOMIC DNA]</scope>
    <source>
        <strain evidence="1 2">125B1</strain>
    </source>
</reference>
<dbReference type="AlphaFoldDB" id="A0A317PYX2"/>